<reference evidence="2 3" key="1">
    <citation type="submission" date="2024-09" db="EMBL/GenBank/DDBJ databases">
        <authorList>
            <person name="Sun Q."/>
            <person name="Mori K."/>
        </authorList>
    </citation>
    <scope>NUCLEOTIDE SEQUENCE [LARGE SCALE GENOMIC DNA]</scope>
    <source>
        <strain evidence="2 3">NCAIM B.02529</strain>
    </source>
</reference>
<dbReference type="InterPro" id="IPR051158">
    <property type="entry name" value="Metallophosphoesterase_sf"/>
</dbReference>
<keyword evidence="3" id="KW-1185">Reference proteome</keyword>
<feature type="domain" description="Calcineurin-like phosphoesterase" evidence="1">
    <location>
        <begin position="59"/>
        <end position="226"/>
    </location>
</feature>
<dbReference type="Pfam" id="PF00149">
    <property type="entry name" value="Metallophos"/>
    <property type="match status" value="1"/>
</dbReference>
<dbReference type="EMBL" id="JBHLTP010000002">
    <property type="protein sequence ID" value="MFC0522227.1"/>
    <property type="molecule type" value="Genomic_DNA"/>
</dbReference>
<protein>
    <submittedName>
        <fullName evidence="2">Metallophosphoesterase</fullName>
    </submittedName>
</protein>
<dbReference type="RefSeq" id="WP_377344754.1">
    <property type="nucleotide sequence ID" value="NZ_JBHLTP010000002.1"/>
</dbReference>
<dbReference type="SUPFAM" id="SSF56300">
    <property type="entry name" value="Metallo-dependent phosphatases"/>
    <property type="match status" value="1"/>
</dbReference>
<dbReference type="PANTHER" id="PTHR31302:SF25">
    <property type="entry name" value="PHOSPHOESTERASE"/>
    <property type="match status" value="1"/>
</dbReference>
<accession>A0ABV6LIQ7</accession>
<evidence type="ECO:0000313" key="3">
    <source>
        <dbReference type="Proteomes" id="UP001589836"/>
    </source>
</evidence>
<sequence>MNNKMNRRSFLKRMLGGAISLLGLSGGSYYYAKYMEPSMLSVQEEKIISSNIPPQLEGLRVLQFSDTHLGFHYDITQFERLVHHINKQQCDLLLFTGDLFDAPNEASFEMLEQAASLLDSITAPLGKFWIYGNHDHGGYGTDLIATYMEKGGFTLLQNQHKTLTYNGEEFIVSGLDDVMLGKPDISRALPPQAAHTFTMLLCHEPDYVEHIKGEPFDIQLSGHSHGGQIQIPFLGHMVTPPYAKQYVEGWHTIRSNQSLYVSRGLGTTRLPYRFLCKPEFTVHTLTAQKQDG</sequence>
<dbReference type="InterPro" id="IPR006311">
    <property type="entry name" value="TAT_signal"/>
</dbReference>
<dbReference type="PANTHER" id="PTHR31302">
    <property type="entry name" value="TRANSMEMBRANE PROTEIN WITH METALLOPHOSPHOESTERASE DOMAIN-RELATED"/>
    <property type="match status" value="1"/>
</dbReference>
<dbReference type="CDD" id="cd07385">
    <property type="entry name" value="MPP_YkuE_C"/>
    <property type="match status" value="1"/>
</dbReference>
<gene>
    <name evidence="2" type="ORF">ACFFGV_01315</name>
</gene>
<evidence type="ECO:0000259" key="1">
    <source>
        <dbReference type="Pfam" id="PF00149"/>
    </source>
</evidence>
<dbReference type="Proteomes" id="UP001589836">
    <property type="component" value="Unassembled WGS sequence"/>
</dbReference>
<dbReference type="PROSITE" id="PS51318">
    <property type="entry name" value="TAT"/>
    <property type="match status" value="1"/>
</dbReference>
<evidence type="ECO:0000313" key="2">
    <source>
        <dbReference type="EMBL" id="MFC0522227.1"/>
    </source>
</evidence>
<name>A0ABV6LIQ7_9BACI</name>
<dbReference type="InterPro" id="IPR004843">
    <property type="entry name" value="Calcineurin-like_PHP"/>
</dbReference>
<dbReference type="Gene3D" id="3.60.21.10">
    <property type="match status" value="1"/>
</dbReference>
<comment type="caution">
    <text evidence="2">The sequence shown here is derived from an EMBL/GenBank/DDBJ whole genome shotgun (WGS) entry which is preliminary data.</text>
</comment>
<proteinExistence type="predicted"/>
<dbReference type="InterPro" id="IPR029052">
    <property type="entry name" value="Metallo-depent_PP-like"/>
</dbReference>
<organism evidence="2 3">
    <name type="scientific">Pontibacillus salicampi</name>
    <dbReference type="NCBI Taxonomy" id="1449801"/>
    <lineage>
        <taxon>Bacteria</taxon>
        <taxon>Bacillati</taxon>
        <taxon>Bacillota</taxon>
        <taxon>Bacilli</taxon>
        <taxon>Bacillales</taxon>
        <taxon>Bacillaceae</taxon>
        <taxon>Pontibacillus</taxon>
    </lineage>
</organism>